<protein>
    <submittedName>
        <fullName evidence="3">Uncharacterized protein</fullName>
    </submittedName>
</protein>
<dbReference type="AlphaFoldDB" id="A0A0C9UG17"/>
<feature type="compositionally biased region" description="Acidic residues" evidence="2">
    <location>
        <begin position="381"/>
        <end position="407"/>
    </location>
</feature>
<dbReference type="EMBL" id="KN837133">
    <property type="protein sequence ID" value="KIJ41943.1"/>
    <property type="molecule type" value="Genomic_DNA"/>
</dbReference>
<proteinExistence type="predicted"/>
<evidence type="ECO:0000256" key="2">
    <source>
        <dbReference type="SAM" id="MobiDB-lite"/>
    </source>
</evidence>
<sequence>MKEEFGKAIEIFEEEHNRGVGKGDFVLVFGTAFLKAAQPELIKTSFSATGSIPFNLNVISAEKMKLGKPTSVKGTFPLVQPSPVRAAVKYLDLFCPTSLDRNPEYARAPTGQLGMIPEHRELDPVIDPVLQMLSMPPQHSAQKLNTPTRSVNKSKPFTPSKAVRILISQLSATVSGSFLVSESPLKSTTPILIPILEKLPEHRLHNWDTGDMPINTVEFTKQQLGDIVTRLAQELTSAQVHLLACDDTISRLQAQLIIQNMHLIKLNRLFPDGFGRILTDDDCIALQEEAEARKAAKELQKTKKNKDRLTKKSILEEQKHQWDRIRQEHEVASATYKAECTALKALGVRKTNWPKAPKRKKKPTLNEICLLMAPVKQNALNDEDEVRSQEDSGEWSSEDSEDEFFNK</sequence>
<keyword evidence="1" id="KW-0175">Coiled coil</keyword>
<dbReference type="OrthoDB" id="3269297at2759"/>
<feature type="region of interest" description="Disordered" evidence="2">
    <location>
        <begin position="379"/>
        <end position="407"/>
    </location>
</feature>
<keyword evidence="4" id="KW-1185">Reference proteome</keyword>
<evidence type="ECO:0000313" key="4">
    <source>
        <dbReference type="Proteomes" id="UP000054279"/>
    </source>
</evidence>
<organism evidence="3 4">
    <name type="scientific">Sphaerobolus stellatus (strain SS14)</name>
    <dbReference type="NCBI Taxonomy" id="990650"/>
    <lineage>
        <taxon>Eukaryota</taxon>
        <taxon>Fungi</taxon>
        <taxon>Dikarya</taxon>
        <taxon>Basidiomycota</taxon>
        <taxon>Agaricomycotina</taxon>
        <taxon>Agaricomycetes</taxon>
        <taxon>Phallomycetidae</taxon>
        <taxon>Geastrales</taxon>
        <taxon>Sphaerobolaceae</taxon>
        <taxon>Sphaerobolus</taxon>
    </lineage>
</organism>
<evidence type="ECO:0000313" key="3">
    <source>
        <dbReference type="EMBL" id="KIJ41943.1"/>
    </source>
</evidence>
<reference evidence="3 4" key="1">
    <citation type="submission" date="2014-06" db="EMBL/GenBank/DDBJ databases">
        <title>Evolutionary Origins and Diversification of the Mycorrhizal Mutualists.</title>
        <authorList>
            <consortium name="DOE Joint Genome Institute"/>
            <consortium name="Mycorrhizal Genomics Consortium"/>
            <person name="Kohler A."/>
            <person name="Kuo A."/>
            <person name="Nagy L.G."/>
            <person name="Floudas D."/>
            <person name="Copeland A."/>
            <person name="Barry K.W."/>
            <person name="Cichocki N."/>
            <person name="Veneault-Fourrey C."/>
            <person name="LaButti K."/>
            <person name="Lindquist E.A."/>
            <person name="Lipzen A."/>
            <person name="Lundell T."/>
            <person name="Morin E."/>
            <person name="Murat C."/>
            <person name="Riley R."/>
            <person name="Ohm R."/>
            <person name="Sun H."/>
            <person name="Tunlid A."/>
            <person name="Henrissat B."/>
            <person name="Grigoriev I.V."/>
            <person name="Hibbett D.S."/>
            <person name="Martin F."/>
        </authorList>
    </citation>
    <scope>NUCLEOTIDE SEQUENCE [LARGE SCALE GENOMIC DNA]</scope>
    <source>
        <strain evidence="3 4">SS14</strain>
    </source>
</reference>
<evidence type="ECO:0000256" key="1">
    <source>
        <dbReference type="SAM" id="Coils"/>
    </source>
</evidence>
<dbReference type="HOGENOM" id="CLU_746330_0_0_1"/>
<name>A0A0C9UG17_SPHS4</name>
<gene>
    <name evidence="3" type="ORF">M422DRAFT_254961</name>
</gene>
<accession>A0A0C9UG17</accession>
<dbReference type="Proteomes" id="UP000054279">
    <property type="component" value="Unassembled WGS sequence"/>
</dbReference>
<feature type="coiled-coil region" evidence="1">
    <location>
        <begin position="285"/>
        <end position="312"/>
    </location>
</feature>